<evidence type="ECO:0000313" key="2">
    <source>
        <dbReference type="Proteomes" id="UP000037939"/>
    </source>
</evidence>
<comment type="caution">
    <text evidence="1">The sequence shown here is derived from an EMBL/GenBank/DDBJ whole genome shotgun (WGS) entry which is preliminary data.</text>
</comment>
<proteinExistence type="predicted"/>
<organism evidence="1 2">
    <name type="scientific">Amantichitinum ursilacus</name>
    <dbReference type="NCBI Taxonomy" id="857265"/>
    <lineage>
        <taxon>Bacteria</taxon>
        <taxon>Pseudomonadati</taxon>
        <taxon>Pseudomonadota</taxon>
        <taxon>Betaproteobacteria</taxon>
        <taxon>Neisseriales</taxon>
        <taxon>Chitinibacteraceae</taxon>
        <taxon>Amantichitinum</taxon>
    </lineage>
</organism>
<name>A0A0N0GMW7_9NEIS</name>
<dbReference type="EMBL" id="LAQT01000012">
    <property type="protein sequence ID" value="KPC51909.1"/>
    <property type="molecule type" value="Genomic_DNA"/>
</dbReference>
<dbReference type="AlphaFoldDB" id="A0A0N0GMW7"/>
<gene>
    <name evidence="1" type="ORF">WG78_15040</name>
</gene>
<accession>A0A0N0GMW7</accession>
<dbReference type="RefSeq" id="WP_053938646.1">
    <property type="nucleotide sequence ID" value="NZ_LAQT01000012.1"/>
</dbReference>
<dbReference type="Proteomes" id="UP000037939">
    <property type="component" value="Unassembled WGS sequence"/>
</dbReference>
<keyword evidence="2" id="KW-1185">Reference proteome</keyword>
<evidence type="ECO:0000313" key="1">
    <source>
        <dbReference type="EMBL" id="KPC51909.1"/>
    </source>
</evidence>
<reference evidence="1 2" key="1">
    <citation type="submission" date="2015-07" db="EMBL/GenBank/DDBJ databases">
        <title>Draft genome sequence of the Amantichitinum ursilacus IGB-41, a new chitin-degrading bacterium.</title>
        <authorList>
            <person name="Kirstahler P."/>
            <person name="Guenther M."/>
            <person name="Grumaz C."/>
            <person name="Rupp S."/>
            <person name="Zibek S."/>
            <person name="Sohn K."/>
        </authorList>
    </citation>
    <scope>NUCLEOTIDE SEQUENCE [LARGE SCALE GENOMIC DNA]</scope>
    <source>
        <strain evidence="1 2">IGB-41</strain>
    </source>
</reference>
<sequence>MSAPSTQAPIGRIDRVASTSSHKWRVVVLLCCCAVAACSAMRGDANLSSSAAPVIAGAASLLSVYAASSRVDAGGSLWFQAQNGSRPTDQVIWMVNGIQGGNAEVGVISASGVYRAPAHVTGALPVTIQAALKDSPLVTSTAPLTVFGI</sequence>
<protein>
    <submittedName>
        <fullName evidence="1">Uncharacterized protein</fullName>
    </submittedName>
</protein>
<dbReference type="OrthoDB" id="9795486at2"/>